<dbReference type="EMBL" id="BSPD01000017">
    <property type="protein sequence ID" value="GLS24690.1"/>
    <property type="molecule type" value="Genomic_DNA"/>
</dbReference>
<name>A0AA37T0Q5_9GAMM</name>
<accession>A0AA37T0Q5</accession>
<organism evidence="1 2">
    <name type="scientific">Marinibactrum halimedae</name>
    <dbReference type="NCBI Taxonomy" id="1444977"/>
    <lineage>
        <taxon>Bacteria</taxon>
        <taxon>Pseudomonadati</taxon>
        <taxon>Pseudomonadota</taxon>
        <taxon>Gammaproteobacteria</taxon>
        <taxon>Cellvibrionales</taxon>
        <taxon>Cellvibrionaceae</taxon>
        <taxon>Marinibactrum</taxon>
    </lineage>
</organism>
<comment type="caution">
    <text evidence="1">The sequence shown here is derived from an EMBL/GenBank/DDBJ whole genome shotgun (WGS) entry which is preliminary data.</text>
</comment>
<protein>
    <submittedName>
        <fullName evidence="1">Uncharacterized protein</fullName>
    </submittedName>
</protein>
<dbReference type="AlphaFoldDB" id="A0AA37T0Q5"/>
<dbReference type="RefSeq" id="WP_232593683.1">
    <property type="nucleotide sequence ID" value="NZ_BSPD01000017.1"/>
</dbReference>
<keyword evidence="2" id="KW-1185">Reference proteome</keyword>
<reference evidence="1 2" key="1">
    <citation type="journal article" date="2014" name="Int. J. Syst. Evol. Microbiol.">
        <title>Complete genome sequence of Corynebacterium casei LMG S-19264T (=DSM 44701T), isolated from a smear-ripened cheese.</title>
        <authorList>
            <consortium name="US DOE Joint Genome Institute (JGI-PGF)"/>
            <person name="Walter F."/>
            <person name="Albersmeier A."/>
            <person name="Kalinowski J."/>
            <person name="Ruckert C."/>
        </authorList>
    </citation>
    <scope>NUCLEOTIDE SEQUENCE [LARGE SCALE GENOMIC DNA]</scope>
    <source>
        <strain evidence="1 2">NBRC 110095</strain>
    </source>
</reference>
<sequence>MFGVDLESMRKNNEVVDFLNQSANEVRMQLRIPQTPDDIKVLEKKLVAIESALTIAEKTNFKTLF</sequence>
<evidence type="ECO:0000313" key="2">
    <source>
        <dbReference type="Proteomes" id="UP001156870"/>
    </source>
</evidence>
<dbReference type="Proteomes" id="UP001156870">
    <property type="component" value="Unassembled WGS sequence"/>
</dbReference>
<proteinExistence type="predicted"/>
<evidence type="ECO:0000313" key="1">
    <source>
        <dbReference type="EMBL" id="GLS24690.1"/>
    </source>
</evidence>
<gene>
    <name evidence="1" type="ORF">GCM10007877_04040</name>
</gene>